<dbReference type="Pfam" id="PF07690">
    <property type="entry name" value="MFS_1"/>
    <property type="match status" value="2"/>
</dbReference>
<evidence type="ECO:0000256" key="3">
    <source>
        <dbReference type="ARBA" id="ARBA00022989"/>
    </source>
</evidence>
<sequence>MRGTARFDGRRTTHGGDKAPMTIKVKGLRWWMIGLLTLGTITNYLARSSLSVAAPTVLQHLNISTHEYGWITGAFLVMYPIGAPLTGYLMDRVGLRMGFALCGVAWSLICAAHGFASGWIGLFVLRGMLGLVEAAFIPGGMRAAASWFPSHERGTAAGVFNLGTSTGAILAPPLIAWSILHYSWNVGFMIVGGLGLAWAVLWLWLYRHPDRHPALSREEAGYIGVTQEAGSRAAKSAGPRVFEILKQRNFWGIALPRFCADPVWGTLVYWMPLYLYQARGFDLKAIALTAWLPFVAADLGCMVGGPLSAWLKRRFDVPIVNGKRIAFSLAAVLMIGMAGVGFVHDPGMAVFLLCLGGFAHQALSITVISMSADLFPRREVGTVTGLAALVAGLGNFAFTMTMGWFVSRVGYTPFFVALGFGDLIGATLLWTLVRRPSTAPARDVGAHEARTCGNGGR</sequence>
<feature type="transmembrane region" description="Helical" evidence="5">
    <location>
        <begin position="122"/>
        <end position="145"/>
    </location>
</feature>
<dbReference type="SUPFAM" id="SSF103473">
    <property type="entry name" value="MFS general substrate transporter"/>
    <property type="match status" value="1"/>
</dbReference>
<evidence type="ECO:0000256" key="2">
    <source>
        <dbReference type="ARBA" id="ARBA00022692"/>
    </source>
</evidence>
<dbReference type="InterPro" id="IPR036259">
    <property type="entry name" value="MFS_trans_sf"/>
</dbReference>
<feature type="transmembrane region" description="Helical" evidence="5">
    <location>
        <begin position="325"/>
        <end position="343"/>
    </location>
</feature>
<feature type="transmembrane region" description="Helical" evidence="5">
    <location>
        <begin position="97"/>
        <end position="116"/>
    </location>
</feature>
<dbReference type="PANTHER" id="PTHR11662">
    <property type="entry name" value="SOLUTE CARRIER FAMILY 17"/>
    <property type="match status" value="1"/>
</dbReference>
<dbReference type="AlphaFoldDB" id="D5WJN6"/>
<keyword evidence="4 5" id="KW-0472">Membrane</keyword>
<dbReference type="eggNOG" id="COG2271">
    <property type="taxonomic scope" value="Bacteria"/>
</dbReference>
<dbReference type="HOGENOM" id="CLU_001265_5_1_4"/>
<feature type="transmembrane region" description="Helical" evidence="5">
    <location>
        <begin position="28"/>
        <end position="46"/>
    </location>
</feature>
<dbReference type="PANTHER" id="PTHR11662:SF285">
    <property type="entry name" value="HEXURONATE TRANSPORTER"/>
    <property type="match status" value="1"/>
</dbReference>
<dbReference type="InterPro" id="IPR050382">
    <property type="entry name" value="MFS_Na/Anion_cotransporter"/>
</dbReference>
<feature type="transmembrane region" description="Helical" evidence="5">
    <location>
        <begin position="283"/>
        <end position="304"/>
    </location>
</feature>
<organism evidence="7 8">
    <name type="scientific">Paraburkholderia atlantica</name>
    <dbReference type="NCBI Taxonomy" id="2654982"/>
    <lineage>
        <taxon>Bacteria</taxon>
        <taxon>Pseudomonadati</taxon>
        <taxon>Pseudomonadota</taxon>
        <taxon>Betaproteobacteria</taxon>
        <taxon>Burkholderiales</taxon>
        <taxon>Burkholderiaceae</taxon>
        <taxon>Paraburkholderia</taxon>
    </lineage>
</organism>
<proteinExistence type="predicted"/>
<feature type="transmembrane region" description="Helical" evidence="5">
    <location>
        <begin position="157"/>
        <end position="180"/>
    </location>
</feature>
<feature type="domain" description="Major facilitator superfamily (MFS) profile" evidence="6">
    <location>
        <begin position="32"/>
        <end position="437"/>
    </location>
</feature>
<gene>
    <name evidence="7" type="ordered locus">BC1002_4715</name>
</gene>
<feature type="transmembrane region" description="Helical" evidence="5">
    <location>
        <begin position="411"/>
        <end position="433"/>
    </location>
</feature>
<dbReference type="EMBL" id="CP002014">
    <property type="protein sequence ID" value="ADG18681.1"/>
    <property type="molecule type" value="Genomic_DNA"/>
</dbReference>
<keyword evidence="3 5" id="KW-1133">Transmembrane helix</keyword>
<evidence type="ECO:0000313" key="7">
    <source>
        <dbReference type="EMBL" id="ADG18681.1"/>
    </source>
</evidence>
<dbReference type="GO" id="GO:0015134">
    <property type="term" value="F:hexuronate transmembrane transporter activity"/>
    <property type="evidence" value="ECO:0007669"/>
    <property type="project" value="TreeGrafter"/>
</dbReference>
<evidence type="ECO:0000256" key="5">
    <source>
        <dbReference type="SAM" id="Phobius"/>
    </source>
</evidence>
<dbReference type="Gene3D" id="1.20.1250.20">
    <property type="entry name" value="MFS general substrate transporter like domains"/>
    <property type="match status" value="2"/>
</dbReference>
<protein>
    <submittedName>
        <fullName evidence="7">Major facilitator superfamily MFS_1</fullName>
    </submittedName>
</protein>
<dbReference type="KEGG" id="bge:BC1002_4715"/>
<dbReference type="GO" id="GO:0016020">
    <property type="term" value="C:membrane"/>
    <property type="evidence" value="ECO:0007669"/>
    <property type="project" value="UniProtKB-SubCell"/>
</dbReference>
<keyword evidence="2 5" id="KW-0812">Transmembrane</keyword>
<feature type="transmembrane region" description="Helical" evidence="5">
    <location>
        <begin position="250"/>
        <end position="271"/>
    </location>
</feature>
<evidence type="ECO:0000259" key="6">
    <source>
        <dbReference type="PROSITE" id="PS50850"/>
    </source>
</evidence>
<evidence type="ECO:0000256" key="1">
    <source>
        <dbReference type="ARBA" id="ARBA00004141"/>
    </source>
</evidence>
<dbReference type="InterPro" id="IPR020846">
    <property type="entry name" value="MFS_dom"/>
</dbReference>
<dbReference type="STRING" id="640511.BC1002_4715"/>
<feature type="transmembrane region" description="Helical" evidence="5">
    <location>
        <begin position="380"/>
        <end position="405"/>
    </location>
</feature>
<dbReference type="PIRSF" id="PIRSF002808">
    <property type="entry name" value="Hexose_phosphate_transp"/>
    <property type="match status" value="1"/>
</dbReference>
<feature type="transmembrane region" description="Helical" evidence="5">
    <location>
        <begin position="68"/>
        <end position="90"/>
    </location>
</feature>
<evidence type="ECO:0000313" key="8">
    <source>
        <dbReference type="Proteomes" id="UP000002190"/>
    </source>
</evidence>
<evidence type="ECO:0000256" key="4">
    <source>
        <dbReference type="ARBA" id="ARBA00023136"/>
    </source>
</evidence>
<feature type="transmembrane region" description="Helical" evidence="5">
    <location>
        <begin position="349"/>
        <end position="368"/>
    </location>
</feature>
<reference evidence="8" key="1">
    <citation type="submission" date="2010-04" db="EMBL/GenBank/DDBJ databases">
        <title>Complete sequence of chromosome 2 of Burkholderia sp. CCGE1002.</title>
        <authorList>
            <consortium name="US DOE Joint Genome Institute"/>
            <person name="Lucas S."/>
            <person name="Copeland A."/>
            <person name="Lapidus A."/>
            <person name="Cheng J.-F."/>
            <person name="Bruce D."/>
            <person name="Goodwin L."/>
            <person name="Pitluck S."/>
            <person name="Chertkov O."/>
            <person name="Detter J.C."/>
            <person name="Han C."/>
            <person name="Tapia R."/>
            <person name="Land M."/>
            <person name="Hauser L."/>
            <person name="Kyrpides N."/>
            <person name="Ovchinnikova G."/>
            <person name="Martinez-Romero E."/>
            <person name="Hernandez M.A.R."/>
            <person name="Tiedje J.M."/>
            <person name="Woyke T."/>
        </authorList>
    </citation>
    <scope>NUCLEOTIDE SEQUENCE [LARGE SCALE GENOMIC DNA]</scope>
    <source>
        <strain evidence="8">CCGE1002</strain>
    </source>
</reference>
<dbReference type="CDD" id="cd17319">
    <property type="entry name" value="MFS_ExuT_GudP_like"/>
    <property type="match status" value="1"/>
</dbReference>
<accession>D5WJN6</accession>
<name>D5WJN6_PARAM</name>
<reference evidence="7 8" key="2">
    <citation type="journal article" date="2012" name="J. Bacteriol.">
        <title>Genome Sequences of Burkholderia sp. Strains CCGE1002 and H160, Isolated from Legume Nodules in Mexico and Brazil.</title>
        <authorList>
            <person name="Ormeno-Orrillo E."/>
            <person name="Rogel M.A."/>
            <person name="Chueire L.M."/>
            <person name="Tiedje J.M."/>
            <person name="Martinez-Romero E."/>
            <person name="Hungria M."/>
        </authorList>
    </citation>
    <scope>NUCLEOTIDE SEQUENCE [LARGE SCALE GENOMIC DNA]</scope>
    <source>
        <strain evidence="7 8">CCGE1002</strain>
    </source>
</reference>
<comment type="subcellular location">
    <subcellularLocation>
        <location evidence="1">Membrane</location>
        <topology evidence="1">Multi-pass membrane protein</topology>
    </subcellularLocation>
</comment>
<dbReference type="Proteomes" id="UP000002190">
    <property type="component" value="Chromosome 2"/>
</dbReference>
<dbReference type="InterPro" id="IPR011701">
    <property type="entry name" value="MFS"/>
</dbReference>
<dbReference type="InterPro" id="IPR000849">
    <property type="entry name" value="Sugar_P_transporter"/>
</dbReference>
<dbReference type="PROSITE" id="PS50850">
    <property type="entry name" value="MFS"/>
    <property type="match status" value="1"/>
</dbReference>
<feature type="transmembrane region" description="Helical" evidence="5">
    <location>
        <begin position="186"/>
        <end position="206"/>
    </location>
</feature>